<dbReference type="InterPro" id="IPR011605">
    <property type="entry name" value="NusB_fam"/>
</dbReference>
<comment type="function">
    <text evidence="6">Involved in transcription antitermination. Required for transcription of ribosomal RNA (rRNA) genes. Binds specifically to the boxA antiterminator sequence of the ribosomal RNA (rrn) operons.</text>
</comment>
<keyword evidence="4 6" id="KW-0805">Transcription regulation</keyword>
<evidence type="ECO:0000259" key="7">
    <source>
        <dbReference type="Pfam" id="PF01029"/>
    </source>
</evidence>
<comment type="similarity">
    <text evidence="1 6">Belongs to the NusB family.</text>
</comment>
<reference evidence="8" key="3">
    <citation type="submission" date="2021-09" db="EMBL/GenBank/DDBJ databases">
        <authorList>
            <person name="Gilroy R."/>
        </authorList>
    </citation>
    <scope>NUCLEOTIDE SEQUENCE</scope>
    <source>
        <strain evidence="8">CHK174-6876</strain>
    </source>
</reference>
<dbReference type="EMBL" id="JQBK01000001">
    <property type="protein sequence ID" value="KRN88217.1"/>
    <property type="molecule type" value="Genomic_DNA"/>
</dbReference>
<dbReference type="GO" id="GO:0003723">
    <property type="term" value="F:RNA binding"/>
    <property type="evidence" value="ECO:0007669"/>
    <property type="project" value="UniProtKB-UniRule"/>
</dbReference>
<evidence type="ECO:0000256" key="3">
    <source>
        <dbReference type="ARBA" id="ARBA00022884"/>
    </source>
</evidence>
<dbReference type="NCBIfam" id="NF001223">
    <property type="entry name" value="PRK00202.1-1"/>
    <property type="match status" value="1"/>
</dbReference>
<evidence type="ECO:0000256" key="1">
    <source>
        <dbReference type="ARBA" id="ARBA00005952"/>
    </source>
</evidence>
<keyword evidence="2 6" id="KW-0889">Transcription antitermination</keyword>
<dbReference type="AlphaFoldDB" id="A0A0R2KFQ0"/>
<dbReference type="Pfam" id="PF01029">
    <property type="entry name" value="NusB"/>
    <property type="match status" value="1"/>
</dbReference>
<dbReference type="SUPFAM" id="SSF48013">
    <property type="entry name" value="NusB-like"/>
    <property type="match status" value="1"/>
</dbReference>
<proteinExistence type="inferred from homology"/>
<dbReference type="GO" id="GO:0031564">
    <property type="term" value="P:transcription antitermination"/>
    <property type="evidence" value="ECO:0007669"/>
    <property type="project" value="UniProtKB-KW"/>
</dbReference>
<organism evidence="9 10">
    <name type="scientific">Ligilactobacillus acidipiscis</name>
    <dbReference type="NCBI Taxonomy" id="89059"/>
    <lineage>
        <taxon>Bacteria</taxon>
        <taxon>Bacillati</taxon>
        <taxon>Bacillota</taxon>
        <taxon>Bacilli</taxon>
        <taxon>Lactobacillales</taxon>
        <taxon>Lactobacillaceae</taxon>
        <taxon>Ligilactobacillus</taxon>
    </lineage>
</organism>
<dbReference type="NCBIfam" id="TIGR01951">
    <property type="entry name" value="nusB"/>
    <property type="match status" value="1"/>
</dbReference>
<dbReference type="Proteomes" id="UP000051491">
    <property type="component" value="Unassembled WGS sequence"/>
</dbReference>
<feature type="domain" description="NusB/RsmB/TIM44" evidence="7">
    <location>
        <begin position="6"/>
        <end position="132"/>
    </location>
</feature>
<dbReference type="GO" id="GO:0005829">
    <property type="term" value="C:cytosol"/>
    <property type="evidence" value="ECO:0007669"/>
    <property type="project" value="TreeGrafter"/>
</dbReference>
<sequence>MATTRHQVRQGAFQVLFALQSNLDADPDLVCQQISEEEFGLESVPEYMQTLVHGVLEHQAEIDSFLETHLNSKWSLDRLSKTDLLILRIAVFEIKFESETPDKVALNEALELAKAFSDDKSRRFINGVLSNLL</sequence>
<keyword evidence="3 6" id="KW-0694">RNA-binding</keyword>
<dbReference type="InterPro" id="IPR006027">
    <property type="entry name" value="NusB_RsmB_TIM44"/>
</dbReference>
<dbReference type="GO" id="GO:0006353">
    <property type="term" value="P:DNA-templated transcription termination"/>
    <property type="evidence" value="ECO:0007669"/>
    <property type="project" value="UniProtKB-UniRule"/>
</dbReference>
<dbReference type="Proteomes" id="UP000707535">
    <property type="component" value="Unassembled WGS sequence"/>
</dbReference>
<dbReference type="PANTHER" id="PTHR11078">
    <property type="entry name" value="N UTILIZATION SUBSTANCE PROTEIN B-RELATED"/>
    <property type="match status" value="1"/>
</dbReference>
<reference evidence="8" key="2">
    <citation type="journal article" date="2021" name="PeerJ">
        <title>Extensive microbial diversity within the chicken gut microbiome revealed by metagenomics and culture.</title>
        <authorList>
            <person name="Gilroy R."/>
            <person name="Ravi A."/>
            <person name="Getino M."/>
            <person name="Pursley I."/>
            <person name="Horton D.L."/>
            <person name="Alikhan N.F."/>
            <person name="Baker D."/>
            <person name="Gharbi K."/>
            <person name="Hall N."/>
            <person name="Watson M."/>
            <person name="Adriaenssens E.M."/>
            <person name="Foster-Nyarko E."/>
            <person name="Jarju S."/>
            <person name="Secka A."/>
            <person name="Antonio M."/>
            <person name="Oren A."/>
            <person name="Chaudhuri R.R."/>
            <person name="La Ragione R."/>
            <person name="Hildebrand F."/>
            <person name="Pallen M.J."/>
        </authorList>
    </citation>
    <scope>NUCLEOTIDE SEQUENCE</scope>
    <source>
        <strain evidence="8">CHK174-6876</strain>
    </source>
</reference>
<protein>
    <recommendedName>
        <fullName evidence="6">Transcription antitermination protein NusB</fullName>
    </recommendedName>
    <alternativeName>
        <fullName evidence="6">Antitermination factor NusB</fullName>
    </alternativeName>
</protein>
<reference evidence="9 10" key="1">
    <citation type="journal article" date="2015" name="Genome Announc.">
        <title>Expanding the biotechnology potential of lactobacilli through comparative genomics of 213 strains and associated genera.</title>
        <authorList>
            <person name="Sun Z."/>
            <person name="Harris H.M."/>
            <person name="McCann A."/>
            <person name="Guo C."/>
            <person name="Argimon S."/>
            <person name="Zhang W."/>
            <person name="Yang X."/>
            <person name="Jeffery I.B."/>
            <person name="Cooney J.C."/>
            <person name="Kagawa T.F."/>
            <person name="Liu W."/>
            <person name="Song Y."/>
            <person name="Salvetti E."/>
            <person name="Wrobel A."/>
            <person name="Rasinkangas P."/>
            <person name="Parkhill J."/>
            <person name="Rea M.C."/>
            <person name="O'Sullivan O."/>
            <person name="Ritari J."/>
            <person name="Douillard F.P."/>
            <person name="Paul Ross R."/>
            <person name="Yang R."/>
            <person name="Briner A.E."/>
            <person name="Felis G.E."/>
            <person name="de Vos W.M."/>
            <person name="Barrangou R."/>
            <person name="Klaenhammer T.R."/>
            <person name="Caufield P.W."/>
            <person name="Cui Y."/>
            <person name="Zhang H."/>
            <person name="O'Toole P.W."/>
        </authorList>
    </citation>
    <scope>NUCLEOTIDE SEQUENCE [LARGE SCALE GENOMIC DNA]</scope>
    <source>
        <strain evidence="9 10">DSM 15353</strain>
    </source>
</reference>
<evidence type="ECO:0000256" key="6">
    <source>
        <dbReference type="HAMAP-Rule" id="MF_00073"/>
    </source>
</evidence>
<evidence type="ECO:0000256" key="4">
    <source>
        <dbReference type="ARBA" id="ARBA00023015"/>
    </source>
</evidence>
<evidence type="ECO:0000313" key="9">
    <source>
        <dbReference type="EMBL" id="KRN88217.1"/>
    </source>
</evidence>
<dbReference type="EMBL" id="DYXG01000032">
    <property type="protein sequence ID" value="HJE96691.1"/>
    <property type="molecule type" value="Genomic_DNA"/>
</dbReference>
<gene>
    <name evidence="6 8" type="primary">nusB</name>
    <name evidence="9" type="ORF">IV43_GL000069</name>
    <name evidence="8" type="ORF">K8V00_03640</name>
</gene>
<comment type="caution">
    <text evidence="9">The sequence shown here is derived from an EMBL/GenBank/DDBJ whole genome shotgun (WGS) entry which is preliminary data.</text>
</comment>
<evidence type="ECO:0000256" key="5">
    <source>
        <dbReference type="ARBA" id="ARBA00023163"/>
    </source>
</evidence>
<name>A0A0R2KFQ0_9LACO</name>
<keyword evidence="5 6" id="KW-0804">Transcription</keyword>
<evidence type="ECO:0000313" key="10">
    <source>
        <dbReference type="Proteomes" id="UP000051491"/>
    </source>
</evidence>
<dbReference type="InterPro" id="IPR035926">
    <property type="entry name" value="NusB-like_sf"/>
</dbReference>
<dbReference type="PANTHER" id="PTHR11078:SF3">
    <property type="entry name" value="ANTITERMINATION NUSB DOMAIN-CONTAINING PROTEIN"/>
    <property type="match status" value="1"/>
</dbReference>
<evidence type="ECO:0000313" key="8">
    <source>
        <dbReference type="EMBL" id="HJE96691.1"/>
    </source>
</evidence>
<dbReference type="STRING" id="89059.LAC1533_1305"/>
<dbReference type="RefSeq" id="WP_010494365.1">
    <property type="nucleotide sequence ID" value="NZ_CP113926.1"/>
</dbReference>
<dbReference type="PATRIC" id="fig|89059.3.peg.71"/>
<evidence type="ECO:0000256" key="2">
    <source>
        <dbReference type="ARBA" id="ARBA00022814"/>
    </source>
</evidence>
<accession>A0A0R2KFQ0</accession>
<dbReference type="Gene3D" id="1.10.940.10">
    <property type="entry name" value="NusB-like"/>
    <property type="match status" value="1"/>
</dbReference>
<dbReference type="OrthoDB" id="9811381at2"/>
<dbReference type="HAMAP" id="MF_00073">
    <property type="entry name" value="NusB"/>
    <property type="match status" value="1"/>
</dbReference>